<keyword evidence="2" id="KW-0472">Membrane</keyword>
<accession>A0A660SCU9</accession>
<protein>
    <recommendedName>
        <fullName evidence="5">MATE family efflux transporter</fullName>
    </recommendedName>
</protein>
<dbReference type="AlphaFoldDB" id="A0A660SCU9"/>
<dbReference type="PANTHER" id="PTHR43298">
    <property type="entry name" value="MULTIDRUG RESISTANCE PROTEIN NORM-RELATED"/>
    <property type="match status" value="1"/>
</dbReference>
<name>A0A660SCU9_UNCT6</name>
<feature type="transmembrane region" description="Helical" evidence="2">
    <location>
        <begin position="37"/>
        <end position="60"/>
    </location>
</feature>
<dbReference type="InterPro" id="IPR002528">
    <property type="entry name" value="MATE_fam"/>
</dbReference>
<evidence type="ECO:0000256" key="2">
    <source>
        <dbReference type="SAM" id="Phobius"/>
    </source>
</evidence>
<feature type="non-terminal residue" evidence="3">
    <location>
        <position position="1"/>
    </location>
</feature>
<reference evidence="3 4" key="1">
    <citation type="submission" date="2018-06" db="EMBL/GenBank/DDBJ databases">
        <title>Extensive metabolic versatility and redundancy in microbially diverse, dynamic hydrothermal sediments.</title>
        <authorList>
            <person name="Dombrowski N."/>
            <person name="Teske A."/>
            <person name="Baker B.J."/>
        </authorList>
    </citation>
    <scope>NUCLEOTIDE SEQUENCE [LARGE SCALE GENOMIC DNA]</scope>
    <source>
        <strain evidence="3">B10_G13</strain>
    </source>
</reference>
<sequence length="126" mass="14498">LGFIIQIFFSIIYFVFATYIIRIFNSDPEVVRIGSNYLRIISPIILIVAVNMMFNSAFMGSGDTKPSMITSIISNWFVKLGIAALLTSVFCFKTTGIWIAIDISVAAEFIILYLWYRKKHWLKREI</sequence>
<organism evidence="3 4">
    <name type="scientific">candidate division TA06 bacterium</name>
    <dbReference type="NCBI Taxonomy" id="2250710"/>
    <lineage>
        <taxon>Bacteria</taxon>
        <taxon>Bacteria division TA06</taxon>
    </lineage>
</organism>
<dbReference type="GO" id="GO:0015297">
    <property type="term" value="F:antiporter activity"/>
    <property type="evidence" value="ECO:0007669"/>
    <property type="project" value="InterPro"/>
</dbReference>
<dbReference type="EMBL" id="QNBD01000280">
    <property type="protein sequence ID" value="RKX68382.1"/>
    <property type="molecule type" value="Genomic_DNA"/>
</dbReference>
<evidence type="ECO:0000313" key="3">
    <source>
        <dbReference type="EMBL" id="RKX68382.1"/>
    </source>
</evidence>
<dbReference type="InterPro" id="IPR050222">
    <property type="entry name" value="MATE_MdtK"/>
</dbReference>
<gene>
    <name evidence="3" type="ORF">DRP43_05685</name>
</gene>
<keyword evidence="2" id="KW-1133">Transmembrane helix</keyword>
<keyword evidence="1" id="KW-0813">Transport</keyword>
<feature type="transmembrane region" description="Helical" evidence="2">
    <location>
        <begin position="96"/>
        <end position="116"/>
    </location>
</feature>
<proteinExistence type="predicted"/>
<evidence type="ECO:0000313" key="4">
    <source>
        <dbReference type="Proteomes" id="UP000271125"/>
    </source>
</evidence>
<dbReference type="Pfam" id="PF01554">
    <property type="entry name" value="MatE"/>
    <property type="match status" value="1"/>
</dbReference>
<keyword evidence="2" id="KW-0812">Transmembrane</keyword>
<dbReference type="GO" id="GO:0042910">
    <property type="term" value="F:xenobiotic transmembrane transporter activity"/>
    <property type="evidence" value="ECO:0007669"/>
    <property type="project" value="InterPro"/>
</dbReference>
<dbReference type="PANTHER" id="PTHR43298:SF2">
    <property type="entry name" value="FMN_FAD EXPORTER YEEO-RELATED"/>
    <property type="match status" value="1"/>
</dbReference>
<dbReference type="Proteomes" id="UP000271125">
    <property type="component" value="Unassembled WGS sequence"/>
</dbReference>
<feature type="transmembrane region" description="Helical" evidence="2">
    <location>
        <begin position="7"/>
        <end position="25"/>
    </location>
</feature>
<dbReference type="GO" id="GO:0005886">
    <property type="term" value="C:plasma membrane"/>
    <property type="evidence" value="ECO:0007669"/>
    <property type="project" value="TreeGrafter"/>
</dbReference>
<evidence type="ECO:0008006" key="5">
    <source>
        <dbReference type="Google" id="ProtNLM"/>
    </source>
</evidence>
<evidence type="ECO:0000256" key="1">
    <source>
        <dbReference type="ARBA" id="ARBA00022448"/>
    </source>
</evidence>
<comment type="caution">
    <text evidence="3">The sequence shown here is derived from an EMBL/GenBank/DDBJ whole genome shotgun (WGS) entry which is preliminary data.</text>
</comment>